<dbReference type="InterPro" id="IPR003607">
    <property type="entry name" value="HD/PDEase_dom"/>
</dbReference>
<gene>
    <name evidence="3" type="ORF">F0P93_16540</name>
</gene>
<dbReference type="Gene3D" id="1.10.3090.10">
    <property type="entry name" value="cca-adding enzyme, domain 2"/>
    <property type="match status" value="1"/>
</dbReference>
<sequence length="370" mass="43124">MMWQLTTQKNWDELEHQFGFVRDMRDVPQDPRHHAEGDVAVHTRLVVEQLQQRPGYQQLNPQDQAVLWTAALLHDVEKRSTTVLETDGSITSRGHARRGEQTTRELLYRSFPAPFKLREQIAKLVRYHGLPLWIFEKPDPLKSLLQTSLEVNTQWLALLAEADVRGRICTDQAELLEKIAFFRAYCEENGCWGTPYPFSSGLNRFTYFYKEDASPTYEPFDTTVFEVVLLAGLPGAGKDTYISKQLADWPVVCLDDFRRQFRIDPADREGTGYVVQMAKEKAKTLLRQQQSFVWNATNLTRQVRQQLIELFVTYKARVRLVYLEVPYTQLKQQNQNRIHVVPNAVMARMLSRFEIPACWEAHEVVYEVRT</sequence>
<protein>
    <submittedName>
        <fullName evidence="3">AAA family ATPase</fullName>
    </submittedName>
</protein>
<feature type="domain" description="HD" evidence="2">
    <location>
        <begin position="47"/>
        <end position="133"/>
    </location>
</feature>
<keyword evidence="4" id="KW-1185">Reference proteome</keyword>
<dbReference type="SUPFAM" id="SSF52540">
    <property type="entry name" value="P-loop containing nucleoside triphosphate hydrolases"/>
    <property type="match status" value="1"/>
</dbReference>
<evidence type="ECO:0000313" key="4">
    <source>
        <dbReference type="Proteomes" id="UP000326344"/>
    </source>
</evidence>
<evidence type="ECO:0000256" key="1">
    <source>
        <dbReference type="ARBA" id="ARBA00022741"/>
    </source>
</evidence>
<dbReference type="AlphaFoldDB" id="A0A5N1JEH6"/>
<reference evidence="3 4" key="1">
    <citation type="submission" date="2019-09" db="EMBL/GenBank/DDBJ databases">
        <title>Genome Sequence of Larkinella sp MA1.</title>
        <authorList>
            <person name="Srinivasan S."/>
        </authorList>
    </citation>
    <scope>NUCLEOTIDE SEQUENCE [LARGE SCALE GENOMIC DNA]</scope>
    <source>
        <strain evidence="3 4">MA1</strain>
    </source>
</reference>
<comment type="caution">
    <text evidence="3">The sequence shown here is derived from an EMBL/GenBank/DDBJ whole genome shotgun (WGS) entry which is preliminary data.</text>
</comment>
<name>A0A5N1JEH6_9BACT</name>
<dbReference type="SUPFAM" id="SSF109604">
    <property type="entry name" value="HD-domain/PDEase-like"/>
    <property type="match status" value="1"/>
</dbReference>
<accession>A0A5N1JEH6</accession>
<dbReference type="PANTHER" id="PTHR47545">
    <property type="entry name" value="MULTIFUNCTIONAL CCA PROTEIN"/>
    <property type="match status" value="1"/>
</dbReference>
<dbReference type="InterPro" id="IPR027417">
    <property type="entry name" value="P-loop_NTPase"/>
</dbReference>
<dbReference type="InterPro" id="IPR006674">
    <property type="entry name" value="HD_domain"/>
</dbReference>
<proteinExistence type="predicted"/>
<dbReference type="Proteomes" id="UP000326344">
    <property type="component" value="Unassembled WGS sequence"/>
</dbReference>
<evidence type="ECO:0000313" key="3">
    <source>
        <dbReference type="EMBL" id="KAA9352795.1"/>
    </source>
</evidence>
<dbReference type="Gene3D" id="3.40.50.300">
    <property type="entry name" value="P-loop containing nucleotide triphosphate hydrolases"/>
    <property type="match status" value="1"/>
</dbReference>
<dbReference type="PANTHER" id="PTHR47545:SF1">
    <property type="entry name" value="MULTIFUNCTIONAL CCA PROTEIN"/>
    <property type="match status" value="1"/>
</dbReference>
<organism evidence="3 4">
    <name type="scientific">Larkinella humicola</name>
    <dbReference type="NCBI Taxonomy" id="2607654"/>
    <lineage>
        <taxon>Bacteria</taxon>
        <taxon>Pseudomonadati</taxon>
        <taxon>Bacteroidota</taxon>
        <taxon>Cytophagia</taxon>
        <taxon>Cytophagales</taxon>
        <taxon>Spirosomataceae</taxon>
        <taxon>Larkinella</taxon>
    </lineage>
</organism>
<dbReference type="GO" id="GO:0000166">
    <property type="term" value="F:nucleotide binding"/>
    <property type="evidence" value="ECO:0007669"/>
    <property type="project" value="UniProtKB-KW"/>
</dbReference>
<dbReference type="Pfam" id="PF13671">
    <property type="entry name" value="AAA_33"/>
    <property type="match status" value="1"/>
</dbReference>
<dbReference type="InterPro" id="IPR050124">
    <property type="entry name" value="tRNA_CCA-adding_enzyme"/>
</dbReference>
<dbReference type="Pfam" id="PF01966">
    <property type="entry name" value="HD"/>
    <property type="match status" value="1"/>
</dbReference>
<dbReference type="RefSeq" id="WP_150877826.1">
    <property type="nucleotide sequence ID" value="NZ_VTWS01000004.1"/>
</dbReference>
<keyword evidence="1" id="KW-0547">Nucleotide-binding</keyword>
<dbReference type="EMBL" id="VTWS01000004">
    <property type="protein sequence ID" value="KAA9352795.1"/>
    <property type="molecule type" value="Genomic_DNA"/>
</dbReference>
<dbReference type="CDD" id="cd00077">
    <property type="entry name" value="HDc"/>
    <property type="match status" value="1"/>
</dbReference>
<evidence type="ECO:0000259" key="2">
    <source>
        <dbReference type="Pfam" id="PF01966"/>
    </source>
</evidence>